<evidence type="ECO:0000313" key="2">
    <source>
        <dbReference type="Proteomes" id="UP000790377"/>
    </source>
</evidence>
<gene>
    <name evidence="1" type="ORF">BJ138DRAFT_1160722</name>
</gene>
<sequence>MARTKAGPRIPSHYRPSKDSQPPTDPAQVAYRGYKPTIADIIRVRRYFTEIPHPLPLELINKILDDAWYWAHSSITMERFDRSPSWLSSPTKDRLYVRTLPLAIPGSEGDFAWEDEPEVLYNDENDSKKSIMLGGKALTESELWVPPLGRHPCRMIEFQIWSRDQGFSSDIPNHSTYRESRSWFDAIIETPNVDWLQADPISWPNRLLKRDTARRLLGDPDFTREDSDSPSVPPSTHVQRNVHASVRIHHHAITWHYLDSVQPGSADSVETDLKGQGLQSLDGTFVRRLKAGDCITLRMRSGRDPLLECIAEKAIIDVYWAV</sequence>
<proteinExistence type="predicted"/>
<organism evidence="1 2">
    <name type="scientific">Hygrophoropsis aurantiaca</name>
    <dbReference type="NCBI Taxonomy" id="72124"/>
    <lineage>
        <taxon>Eukaryota</taxon>
        <taxon>Fungi</taxon>
        <taxon>Dikarya</taxon>
        <taxon>Basidiomycota</taxon>
        <taxon>Agaricomycotina</taxon>
        <taxon>Agaricomycetes</taxon>
        <taxon>Agaricomycetidae</taxon>
        <taxon>Boletales</taxon>
        <taxon>Coniophorineae</taxon>
        <taxon>Hygrophoropsidaceae</taxon>
        <taxon>Hygrophoropsis</taxon>
    </lineage>
</organism>
<evidence type="ECO:0000313" key="1">
    <source>
        <dbReference type="EMBL" id="KAH7907190.1"/>
    </source>
</evidence>
<keyword evidence="2" id="KW-1185">Reference proteome</keyword>
<name>A0ACB8A1K5_9AGAM</name>
<dbReference type="EMBL" id="MU267929">
    <property type="protein sequence ID" value="KAH7907190.1"/>
    <property type="molecule type" value="Genomic_DNA"/>
</dbReference>
<dbReference type="Proteomes" id="UP000790377">
    <property type="component" value="Unassembled WGS sequence"/>
</dbReference>
<comment type="caution">
    <text evidence="1">The sequence shown here is derived from an EMBL/GenBank/DDBJ whole genome shotgun (WGS) entry which is preliminary data.</text>
</comment>
<protein>
    <submittedName>
        <fullName evidence="1">Uncharacterized protein</fullName>
    </submittedName>
</protein>
<reference evidence="1" key="1">
    <citation type="journal article" date="2021" name="New Phytol.">
        <title>Evolutionary innovations through gain and loss of genes in the ectomycorrhizal Boletales.</title>
        <authorList>
            <person name="Wu G."/>
            <person name="Miyauchi S."/>
            <person name="Morin E."/>
            <person name="Kuo A."/>
            <person name="Drula E."/>
            <person name="Varga T."/>
            <person name="Kohler A."/>
            <person name="Feng B."/>
            <person name="Cao Y."/>
            <person name="Lipzen A."/>
            <person name="Daum C."/>
            <person name="Hundley H."/>
            <person name="Pangilinan J."/>
            <person name="Johnson J."/>
            <person name="Barry K."/>
            <person name="LaButti K."/>
            <person name="Ng V."/>
            <person name="Ahrendt S."/>
            <person name="Min B."/>
            <person name="Choi I.G."/>
            <person name="Park H."/>
            <person name="Plett J.M."/>
            <person name="Magnuson J."/>
            <person name="Spatafora J.W."/>
            <person name="Nagy L.G."/>
            <person name="Henrissat B."/>
            <person name="Grigoriev I.V."/>
            <person name="Yang Z.L."/>
            <person name="Xu J."/>
            <person name="Martin F.M."/>
        </authorList>
    </citation>
    <scope>NUCLEOTIDE SEQUENCE</scope>
    <source>
        <strain evidence="1">ATCC 28755</strain>
    </source>
</reference>
<accession>A0ACB8A1K5</accession>